<name>A0AAV0KNQ7_9ROSI</name>
<dbReference type="AlphaFoldDB" id="A0AAV0KNQ7"/>
<sequence length="316" mass="34857">MDSFPTFVTVTVILLLLLVPQKPLSCQASNDDDRDGAESPVLGGCGIAAIYNFGDSFSDTGNALAEYPDGPMGNFPNGMTIHNATGRFCDGHLIIDHIARRNRLKSSLFIFTGGSGNDYTNIRGNFSSPPLEKMKTIIPDVVAAVKDYLKKLIIEYGASKIVVTGLYKAGCTVDVGLFHDYKPRCNTSTNAVAARHNRILKQELAELRKEFPGVLLVYGDMWGPTGWLLRHYRTLGFKQPSDRFCCGNGSKACGSPGSPYCQNPQEYMFWDDRHLTDHSYQVIANLMIPRLAADLGCDNGHHPAHKEAYTSQHRLH</sequence>
<keyword evidence="5" id="KW-1185">Reference proteome</keyword>
<evidence type="ECO:0000256" key="1">
    <source>
        <dbReference type="ARBA" id="ARBA00008668"/>
    </source>
</evidence>
<evidence type="ECO:0000313" key="5">
    <source>
        <dbReference type="Proteomes" id="UP001154282"/>
    </source>
</evidence>
<comment type="similarity">
    <text evidence="1">Belongs to the 'GDSL' lipolytic enzyme family.</text>
</comment>
<evidence type="ECO:0000256" key="3">
    <source>
        <dbReference type="SAM" id="SignalP"/>
    </source>
</evidence>
<dbReference type="Proteomes" id="UP001154282">
    <property type="component" value="Unassembled WGS sequence"/>
</dbReference>
<keyword evidence="3" id="KW-0732">Signal</keyword>
<gene>
    <name evidence="4" type="ORF">LITE_LOCUS19478</name>
</gene>
<feature type="signal peptide" evidence="3">
    <location>
        <begin position="1"/>
        <end position="28"/>
    </location>
</feature>
<comment type="caution">
    <text evidence="4">The sequence shown here is derived from an EMBL/GenBank/DDBJ whole genome shotgun (WGS) entry which is preliminary data.</text>
</comment>
<dbReference type="PANTHER" id="PTHR22835">
    <property type="entry name" value="ZINC FINGER FYVE DOMAIN CONTAINING PROTEIN"/>
    <property type="match status" value="1"/>
</dbReference>
<evidence type="ECO:0000313" key="4">
    <source>
        <dbReference type="EMBL" id="CAI0423332.1"/>
    </source>
</evidence>
<feature type="chain" id="PRO_5044009918" description="GDSL esterase/lipase" evidence="3">
    <location>
        <begin position="29"/>
        <end position="316"/>
    </location>
</feature>
<dbReference type="InterPro" id="IPR001087">
    <property type="entry name" value="GDSL"/>
</dbReference>
<reference evidence="4" key="1">
    <citation type="submission" date="2022-08" db="EMBL/GenBank/DDBJ databases">
        <authorList>
            <person name="Gutierrez-Valencia J."/>
        </authorList>
    </citation>
    <scope>NUCLEOTIDE SEQUENCE</scope>
</reference>
<dbReference type="PANTHER" id="PTHR22835:SF517">
    <property type="entry name" value="GDSL-LIKE LIPASE_ACYLHYDROLASE FAMILY PROTEIN, EXPRESSED"/>
    <property type="match status" value="1"/>
</dbReference>
<organism evidence="4 5">
    <name type="scientific">Linum tenue</name>
    <dbReference type="NCBI Taxonomy" id="586396"/>
    <lineage>
        <taxon>Eukaryota</taxon>
        <taxon>Viridiplantae</taxon>
        <taxon>Streptophyta</taxon>
        <taxon>Embryophyta</taxon>
        <taxon>Tracheophyta</taxon>
        <taxon>Spermatophyta</taxon>
        <taxon>Magnoliopsida</taxon>
        <taxon>eudicotyledons</taxon>
        <taxon>Gunneridae</taxon>
        <taxon>Pentapetalae</taxon>
        <taxon>rosids</taxon>
        <taxon>fabids</taxon>
        <taxon>Malpighiales</taxon>
        <taxon>Linaceae</taxon>
        <taxon>Linum</taxon>
    </lineage>
</organism>
<dbReference type="SUPFAM" id="SSF52266">
    <property type="entry name" value="SGNH hydrolase"/>
    <property type="match status" value="1"/>
</dbReference>
<evidence type="ECO:0000256" key="2">
    <source>
        <dbReference type="ARBA" id="ARBA00023180"/>
    </source>
</evidence>
<dbReference type="InterPro" id="IPR036514">
    <property type="entry name" value="SGNH_hydro_sf"/>
</dbReference>
<dbReference type="GO" id="GO:0016788">
    <property type="term" value="F:hydrolase activity, acting on ester bonds"/>
    <property type="evidence" value="ECO:0007669"/>
    <property type="project" value="InterPro"/>
</dbReference>
<dbReference type="Gene3D" id="3.40.50.1110">
    <property type="entry name" value="SGNH hydrolase"/>
    <property type="match status" value="2"/>
</dbReference>
<protein>
    <recommendedName>
        <fullName evidence="6">GDSL esterase/lipase</fullName>
    </recommendedName>
</protein>
<dbReference type="EMBL" id="CAMGYJ010000005">
    <property type="protein sequence ID" value="CAI0423332.1"/>
    <property type="molecule type" value="Genomic_DNA"/>
</dbReference>
<accession>A0AAV0KNQ7</accession>
<keyword evidence="2" id="KW-0325">Glycoprotein</keyword>
<dbReference type="Pfam" id="PF00657">
    <property type="entry name" value="Lipase_GDSL"/>
    <property type="match status" value="1"/>
</dbReference>
<proteinExistence type="inferred from homology"/>
<evidence type="ECO:0008006" key="6">
    <source>
        <dbReference type="Google" id="ProtNLM"/>
    </source>
</evidence>